<dbReference type="PANTHER" id="PTHR43531">
    <property type="entry name" value="PROTEIN ICFG"/>
    <property type="match status" value="1"/>
</dbReference>
<dbReference type="SMART" id="SM00304">
    <property type="entry name" value="HAMP"/>
    <property type="match status" value="4"/>
</dbReference>
<reference evidence="8" key="1">
    <citation type="submission" date="2011-07" db="EMBL/GenBank/DDBJ databases">
        <title>Complete genome sequence of Acetobacterium woodii.</title>
        <authorList>
            <person name="Poehlein A."/>
            <person name="Schmidt S."/>
            <person name="Kaster A.-K."/>
            <person name="Goenrich M."/>
            <person name="Vollmers J."/>
            <person name="Thuermer A."/>
            <person name="Gottschalk G."/>
            <person name="Thauer R.K."/>
            <person name="Daniel R."/>
            <person name="Mueller V."/>
        </authorList>
    </citation>
    <scope>NUCLEOTIDE SEQUENCE [LARGE SCALE GENOMIC DNA]</scope>
    <source>
        <strain evidence="8">ATCC 29683 / DSM 1030 / JCM 2381 / KCTC 1655 / WB1</strain>
    </source>
</reference>
<dbReference type="Gene3D" id="1.20.120.1530">
    <property type="match status" value="2"/>
</dbReference>
<dbReference type="eggNOG" id="COG0840">
    <property type="taxonomic scope" value="Bacteria"/>
</dbReference>
<evidence type="ECO:0000256" key="1">
    <source>
        <dbReference type="ARBA" id="ARBA00022500"/>
    </source>
</evidence>
<feature type="domain" description="Methyl-accepting transducer" evidence="5">
    <location>
        <begin position="537"/>
        <end position="766"/>
    </location>
</feature>
<feature type="domain" description="HAMP" evidence="6">
    <location>
        <begin position="126"/>
        <end position="178"/>
    </location>
</feature>
<proteinExistence type="inferred from homology"/>
<comment type="similarity">
    <text evidence="2">Belongs to the methyl-accepting chemotaxis (MCP) protein family.</text>
</comment>
<accession>H6LIM6</accession>
<dbReference type="RefSeq" id="WP_014356200.1">
    <property type="nucleotide sequence ID" value="NC_016894.1"/>
</dbReference>
<evidence type="ECO:0000259" key="5">
    <source>
        <dbReference type="PROSITE" id="PS50111"/>
    </source>
</evidence>
<evidence type="ECO:0000313" key="7">
    <source>
        <dbReference type="EMBL" id="AFA48600.1"/>
    </source>
</evidence>
<dbReference type="Gene3D" id="1.10.287.950">
    <property type="entry name" value="Methyl-accepting chemotaxis protein"/>
    <property type="match status" value="1"/>
</dbReference>
<evidence type="ECO:0000259" key="6">
    <source>
        <dbReference type="PROSITE" id="PS50885"/>
    </source>
</evidence>
<dbReference type="SUPFAM" id="SSF58104">
    <property type="entry name" value="Methyl-accepting chemotaxis protein (MCP) signaling domain"/>
    <property type="match status" value="1"/>
</dbReference>
<dbReference type="CDD" id="cd11386">
    <property type="entry name" value="MCP_signal"/>
    <property type="match status" value="1"/>
</dbReference>
<dbReference type="GO" id="GO:0007165">
    <property type="term" value="P:signal transduction"/>
    <property type="evidence" value="ECO:0007669"/>
    <property type="project" value="UniProtKB-KW"/>
</dbReference>
<gene>
    <name evidence="7" type="ordered locus">Awo_c18200</name>
</gene>
<dbReference type="PROSITE" id="PS50885">
    <property type="entry name" value="HAMP"/>
    <property type="match status" value="1"/>
</dbReference>
<dbReference type="STRING" id="931626.Awo_c18200"/>
<sequence length="907" mass="98062">MNKTQEPTSVLFEKTCETPIPETDVKREGIPPRRSFRRNGIATKLLVFTVILIALAVLALAIIAINLGATALTNQANAVAMAATTAHAAITPDDVLIQITNLRNQILLSSIFIVLIGIGLAYVMAQKFSKPIIRLKDVADQVAAGKVDVNVEMTSDDEIGDLMGSFETMIQNNKAMAEAAQQMAQGDFKVAIVLRGEDDLLAASMTSVLKEMNRIHDAIVKFGNAALEGQLNYRVNTNEYTGSYKDMVISLNNVINTFVKPLKVANKAIERIGNGVIPPKITTEYKGDFNNLKSNLNACIDGLGALTETGEVLHRLFINDFSTKVEGSYLGIYGDLAKSVNEIQKKLNYIHAIVNNVSNGVMSDYDELITSGKRSETDEFVPSLIQMIENIHALVREADEMTQLAVEGDLDHRGDPTKFQGEYAKVISGFNQTLNAVIEPILATSAALDELSKGNLSFIMEGDFKGQHGKIKETMNRTINFLKNYVTDITSLLKLIGEGDLTQEIKAYYHGDFNAAKLVINNITANLSGVMKEIGDAAEQVNAGAVQISDGGQALAQGTTEQASSIQELTASIEEVAAETKRNAKNANEANQRALEVRSNAEVGNSQMLKMVSAMVEIDESSQNISKIIKVIDDIAFQTNILALNAAVEAARAGQHGKGFAVVAEEVRTLAARSAEAAKQTTSLIEGSISKVAVGTKIADETAESLSEILNQIEKVSGLVGNIARASNDQATEIAQITKGIEQVSIVVQTNSATAEESAASAEELSVQAEMLKQMISAFKQKKQQQIHQEDTNEAAILLREMAQRSPVVTMDWQTQVNTIAGEVSQMGYQDIAVMSLAGHAKYVKDNGEFDAWGEYWYEAGFKGESAISEETISKVTNEAVIFDVAPIKNNGQVVGLLVGRRAPLYS</sequence>
<dbReference type="GO" id="GO:0016020">
    <property type="term" value="C:membrane"/>
    <property type="evidence" value="ECO:0007669"/>
    <property type="project" value="InterPro"/>
</dbReference>
<dbReference type="CDD" id="cd06225">
    <property type="entry name" value="HAMP"/>
    <property type="match status" value="1"/>
</dbReference>
<keyword evidence="1" id="KW-0145">Chemotaxis</keyword>
<dbReference type="Pfam" id="PF00672">
    <property type="entry name" value="HAMP"/>
    <property type="match status" value="1"/>
</dbReference>
<dbReference type="eggNOG" id="COG5000">
    <property type="taxonomic scope" value="Bacteria"/>
</dbReference>
<feature type="transmembrane region" description="Helical" evidence="4">
    <location>
        <begin position="106"/>
        <end position="125"/>
    </location>
</feature>
<dbReference type="Pfam" id="PF00015">
    <property type="entry name" value="MCPsignal"/>
    <property type="match status" value="1"/>
</dbReference>
<dbReference type="InterPro" id="IPR051310">
    <property type="entry name" value="MCP_chemotaxis"/>
</dbReference>
<dbReference type="InterPro" id="IPR003660">
    <property type="entry name" value="HAMP_dom"/>
</dbReference>
<dbReference type="KEGG" id="awo:Awo_c18200"/>
<feature type="transmembrane region" description="Helical" evidence="4">
    <location>
        <begin position="45"/>
        <end position="65"/>
    </location>
</feature>
<dbReference type="Pfam" id="PF18947">
    <property type="entry name" value="HAMP_2"/>
    <property type="match status" value="2"/>
</dbReference>
<dbReference type="InterPro" id="IPR004089">
    <property type="entry name" value="MCPsignal_dom"/>
</dbReference>
<dbReference type="PROSITE" id="PS50111">
    <property type="entry name" value="CHEMOTAXIS_TRANSDUC_2"/>
    <property type="match status" value="1"/>
</dbReference>
<dbReference type="SUPFAM" id="SSF158472">
    <property type="entry name" value="HAMP domain-like"/>
    <property type="match status" value="1"/>
</dbReference>
<keyword evidence="4" id="KW-0812">Transmembrane</keyword>
<reference evidence="7 8" key="2">
    <citation type="journal article" date="2012" name="PLoS ONE">
        <title>An ancient pathway combining carbon dioxide fixation with the generation and utilization of a sodium ion gradient for ATP synthesis.</title>
        <authorList>
            <person name="Poehlein A."/>
            <person name="Schmidt S."/>
            <person name="Kaster A.K."/>
            <person name="Goenrich M."/>
            <person name="Vollmers J."/>
            <person name="Thurmer A."/>
            <person name="Bertsch J."/>
            <person name="Schuchmann K."/>
            <person name="Voigt B."/>
            <person name="Hecker M."/>
            <person name="Daniel R."/>
            <person name="Thauer R.K."/>
            <person name="Gottschalk G."/>
            <person name="Muller V."/>
        </authorList>
    </citation>
    <scope>NUCLEOTIDE SEQUENCE [LARGE SCALE GENOMIC DNA]</scope>
    <source>
        <strain evidence="8">ATCC 29683 / DSM 1030 / JCM 2381 / KCTC 1655 / WB1</strain>
    </source>
</reference>
<protein>
    <submittedName>
        <fullName evidence="7">Methyl-accepting chemotaxis transducer protein</fullName>
    </submittedName>
</protein>
<name>H6LIM6_ACEWD</name>
<evidence type="ECO:0000256" key="3">
    <source>
        <dbReference type="PROSITE-ProRule" id="PRU00284"/>
    </source>
</evidence>
<keyword evidence="8" id="KW-1185">Reference proteome</keyword>
<keyword evidence="4" id="KW-0472">Membrane</keyword>
<dbReference type="FunFam" id="1.10.287.950:FF:000001">
    <property type="entry name" value="Methyl-accepting chemotaxis sensory transducer"/>
    <property type="match status" value="1"/>
</dbReference>
<dbReference type="AlphaFoldDB" id="H6LIM6"/>
<keyword evidence="3" id="KW-0807">Transducer</keyword>
<keyword evidence="4" id="KW-1133">Transmembrane helix</keyword>
<dbReference type="HOGENOM" id="CLU_319966_0_0_9"/>
<organism evidence="7 8">
    <name type="scientific">Acetobacterium woodii (strain ATCC 29683 / DSM 1030 / JCM 2381 / KCTC 1655 / WB1)</name>
    <dbReference type="NCBI Taxonomy" id="931626"/>
    <lineage>
        <taxon>Bacteria</taxon>
        <taxon>Bacillati</taxon>
        <taxon>Bacillota</taxon>
        <taxon>Clostridia</taxon>
        <taxon>Eubacteriales</taxon>
        <taxon>Eubacteriaceae</taxon>
        <taxon>Acetobacterium</taxon>
    </lineage>
</organism>
<evidence type="ECO:0000256" key="2">
    <source>
        <dbReference type="ARBA" id="ARBA00029447"/>
    </source>
</evidence>
<dbReference type="EMBL" id="CP002987">
    <property type="protein sequence ID" value="AFA48600.1"/>
    <property type="molecule type" value="Genomic_DNA"/>
</dbReference>
<dbReference type="SMART" id="SM00283">
    <property type="entry name" value="MA"/>
    <property type="match status" value="1"/>
</dbReference>
<dbReference type="Gene3D" id="6.10.340.10">
    <property type="match status" value="1"/>
</dbReference>
<dbReference type="PANTHER" id="PTHR43531:SF11">
    <property type="entry name" value="METHYL-ACCEPTING CHEMOTAXIS PROTEIN 3"/>
    <property type="match status" value="1"/>
</dbReference>
<evidence type="ECO:0000313" key="8">
    <source>
        <dbReference type="Proteomes" id="UP000007177"/>
    </source>
</evidence>
<evidence type="ECO:0000256" key="4">
    <source>
        <dbReference type="SAM" id="Phobius"/>
    </source>
</evidence>
<dbReference type="Proteomes" id="UP000007177">
    <property type="component" value="Chromosome"/>
</dbReference>
<dbReference type="GO" id="GO:0006935">
    <property type="term" value="P:chemotaxis"/>
    <property type="evidence" value="ECO:0007669"/>
    <property type="project" value="UniProtKB-KW"/>
</dbReference>